<dbReference type="RefSeq" id="XP_007806672.1">
    <property type="nucleotide sequence ID" value="XM_007808481.1"/>
</dbReference>
<dbReference type="OrthoDB" id="4664297at2759"/>
<accession>E9DRG3</accession>
<keyword evidence="1" id="KW-1133">Transmembrane helix</keyword>
<keyword evidence="1" id="KW-0472">Membrane</keyword>
<evidence type="ECO:0000313" key="3">
    <source>
        <dbReference type="Proteomes" id="UP000002499"/>
    </source>
</evidence>
<gene>
    <name evidence="2" type="ORF">MAC_00332</name>
</gene>
<feature type="transmembrane region" description="Helical" evidence="1">
    <location>
        <begin position="6"/>
        <end position="23"/>
    </location>
</feature>
<dbReference type="Gene3D" id="2.60.40.2970">
    <property type="match status" value="1"/>
</dbReference>
<dbReference type="STRING" id="655827.E9DRG3"/>
<dbReference type="HOGENOM" id="CLU_095070_2_1_1"/>
<sequence>MAVVRGIVLIILAVSLAIAYVALPTRRTLYSSAAITPLKMAAEANPLDRLTLSLSQTNTSPPTVRVTTTNESDRPFTIITYSSPLDSVALALDLLSITPDGAAEPLKLRTIQASRLWPPDPDSLVELEPGASATNDLVLKKPEVPMGKLGKKATVFVQGRWMGVFARAKDKISTDDLETMASQPDAFEGDFMSKSIEIRID</sequence>
<dbReference type="InParanoid" id="E9DRG3"/>
<name>E9DRG3_METAQ</name>
<dbReference type="KEGG" id="maw:19244643"/>
<dbReference type="GeneID" id="19244643"/>
<keyword evidence="1" id="KW-0812">Transmembrane</keyword>
<proteinExistence type="predicted"/>
<dbReference type="AlphaFoldDB" id="E9DRG3"/>
<evidence type="ECO:0000256" key="1">
    <source>
        <dbReference type="SAM" id="Phobius"/>
    </source>
</evidence>
<organism evidence="3">
    <name type="scientific">Metarhizium acridum (strain CQMa 102)</name>
    <dbReference type="NCBI Taxonomy" id="655827"/>
    <lineage>
        <taxon>Eukaryota</taxon>
        <taxon>Fungi</taxon>
        <taxon>Dikarya</taxon>
        <taxon>Ascomycota</taxon>
        <taxon>Pezizomycotina</taxon>
        <taxon>Sordariomycetes</taxon>
        <taxon>Hypocreomycetidae</taxon>
        <taxon>Hypocreales</taxon>
        <taxon>Clavicipitaceae</taxon>
        <taxon>Metarhizium</taxon>
    </lineage>
</organism>
<reference evidence="2 3" key="1">
    <citation type="journal article" date="2011" name="PLoS Genet.">
        <title>Genome sequencing and comparative transcriptomics of the model entomopathogenic fungi Metarhizium anisopliae and M. acridum.</title>
        <authorList>
            <person name="Gao Q."/>
            <person name="Jin K."/>
            <person name="Ying S.H."/>
            <person name="Zhang Y."/>
            <person name="Xiao G."/>
            <person name="Shang Y."/>
            <person name="Duan Z."/>
            <person name="Hu X."/>
            <person name="Xie X.Q."/>
            <person name="Zhou G."/>
            <person name="Peng G."/>
            <person name="Luo Z."/>
            <person name="Huang W."/>
            <person name="Wang B."/>
            <person name="Fang W."/>
            <person name="Wang S."/>
            <person name="Zhong Y."/>
            <person name="Ma L.J."/>
            <person name="St Leger R.J."/>
            <person name="Zhao G.P."/>
            <person name="Pei Y."/>
            <person name="Feng M.G."/>
            <person name="Xia Y."/>
            <person name="Wang C."/>
        </authorList>
    </citation>
    <scope>NUCLEOTIDE SEQUENCE [LARGE SCALE GENOMIC DNA]</scope>
    <source>
        <strain evidence="2 3">CQMa 102</strain>
    </source>
</reference>
<evidence type="ECO:0000313" key="2">
    <source>
        <dbReference type="EMBL" id="EFY93841.1"/>
    </source>
</evidence>
<protein>
    <submittedName>
        <fullName evidence="2">Uncharacterized protein</fullName>
    </submittedName>
</protein>
<dbReference type="EMBL" id="GL698470">
    <property type="protein sequence ID" value="EFY93841.1"/>
    <property type="molecule type" value="Genomic_DNA"/>
</dbReference>
<dbReference type="eggNOG" id="ENOG502SU1E">
    <property type="taxonomic scope" value="Eukaryota"/>
</dbReference>
<dbReference type="OMA" id="RWHAVWE"/>
<keyword evidence="3" id="KW-1185">Reference proteome</keyword>
<dbReference type="Proteomes" id="UP000002499">
    <property type="component" value="Unassembled WGS sequence"/>
</dbReference>